<evidence type="ECO:0000256" key="4">
    <source>
        <dbReference type="ARBA" id="ARBA00005189"/>
    </source>
</evidence>
<keyword evidence="9" id="KW-0444">Lipid biosynthesis</keyword>
<feature type="transmembrane region" description="Helical" evidence="19">
    <location>
        <begin position="21"/>
        <end position="49"/>
    </location>
</feature>
<keyword evidence="13 19" id="KW-1133">Transmembrane helix</keyword>
<dbReference type="GO" id="GO:0004605">
    <property type="term" value="F:phosphatidate cytidylyltransferase activity"/>
    <property type="evidence" value="ECO:0007669"/>
    <property type="project" value="UniProtKB-EC"/>
</dbReference>
<evidence type="ECO:0000256" key="6">
    <source>
        <dbReference type="ARBA" id="ARBA00012487"/>
    </source>
</evidence>
<comment type="catalytic activity">
    <reaction evidence="1 18">
        <text>a 1,2-diacyl-sn-glycero-3-phosphate + CTP + H(+) = a CDP-1,2-diacyl-sn-glycerol + diphosphate</text>
        <dbReference type="Rhea" id="RHEA:16229"/>
        <dbReference type="ChEBI" id="CHEBI:15378"/>
        <dbReference type="ChEBI" id="CHEBI:33019"/>
        <dbReference type="ChEBI" id="CHEBI:37563"/>
        <dbReference type="ChEBI" id="CHEBI:58332"/>
        <dbReference type="ChEBI" id="CHEBI:58608"/>
        <dbReference type="EC" id="2.7.7.41"/>
    </reaction>
</comment>
<dbReference type="Pfam" id="PF01148">
    <property type="entry name" value="CTP_transf_1"/>
    <property type="match status" value="1"/>
</dbReference>
<evidence type="ECO:0000256" key="10">
    <source>
        <dbReference type="ARBA" id="ARBA00022679"/>
    </source>
</evidence>
<dbReference type="EMBL" id="JBBBDM010000002">
    <property type="protein sequence ID" value="MEI5686968.1"/>
    <property type="molecule type" value="Genomic_DNA"/>
</dbReference>
<protein>
    <recommendedName>
        <fullName evidence="7 18">Phosphatidate cytidylyltransferase</fullName>
        <ecNumber evidence="6 18">2.7.7.41</ecNumber>
    </recommendedName>
</protein>
<comment type="caution">
    <text evidence="20">The sequence shown here is derived from an EMBL/GenBank/DDBJ whole genome shotgun (WGS) entry which is preliminary data.</text>
</comment>
<keyword evidence="17" id="KW-1208">Phospholipid metabolism</keyword>
<evidence type="ECO:0000256" key="18">
    <source>
        <dbReference type="RuleBase" id="RU003938"/>
    </source>
</evidence>
<evidence type="ECO:0000256" key="16">
    <source>
        <dbReference type="ARBA" id="ARBA00023209"/>
    </source>
</evidence>
<comment type="subcellular location">
    <subcellularLocation>
        <location evidence="2">Cell membrane</location>
        <topology evidence="2">Multi-pass membrane protein</topology>
    </subcellularLocation>
</comment>
<sequence>MSDAPSGSRRSELATRTLTGLALVALALVALALGGFVFWLVVVTIGVFMMAEWSDLNGADAKTKRLGQYVLSVPLAIMCPLAAGPDFFALGLLAGAFFFLTIITRRPQLGLGIFYCGLPIYALLLIRHEPDGLRNALWALSLVWATDIGAYFAGRSIGGPKLAPRVSPNKTWAGLIGGIALATVLAMTMAQLYRLPGRFVLATPLLAILAQLGDLFESHLKRRAGVKDSGSVIPGHGGFLDRLDGVVPVMPVAALLVVVPLAF</sequence>
<dbReference type="PROSITE" id="PS01315">
    <property type="entry name" value="CDS"/>
    <property type="match status" value="1"/>
</dbReference>
<keyword evidence="16" id="KW-0594">Phospholipid biosynthesis</keyword>
<organism evidence="20 21">
    <name type="scientific">Sphingomonas kyungheensis</name>
    <dbReference type="NCBI Taxonomy" id="1069987"/>
    <lineage>
        <taxon>Bacteria</taxon>
        <taxon>Pseudomonadati</taxon>
        <taxon>Pseudomonadota</taxon>
        <taxon>Alphaproteobacteria</taxon>
        <taxon>Sphingomonadales</taxon>
        <taxon>Sphingomonadaceae</taxon>
        <taxon>Sphingomonas</taxon>
    </lineage>
</organism>
<evidence type="ECO:0000256" key="12">
    <source>
        <dbReference type="ARBA" id="ARBA00022695"/>
    </source>
</evidence>
<name>A0ABU8H1X2_9SPHN</name>
<dbReference type="InterPro" id="IPR000374">
    <property type="entry name" value="PC_trans"/>
</dbReference>
<keyword evidence="10 18" id="KW-0808">Transferase</keyword>
<dbReference type="PANTHER" id="PTHR46382">
    <property type="entry name" value="PHOSPHATIDATE CYTIDYLYLTRANSFERASE"/>
    <property type="match status" value="1"/>
</dbReference>
<reference evidence="20 21" key="1">
    <citation type="journal article" date="2013" name="Int. J. Syst. Evol. Microbiol.">
        <title>Sphingomonas kyungheensis sp. nov., a bacterium with ginsenoside-converting activity isolated from soil of a ginseng field.</title>
        <authorList>
            <person name="Son H.M."/>
            <person name="Yang J.E."/>
            <person name="Park Y."/>
            <person name="Han C.K."/>
            <person name="Kim S.G."/>
            <person name="Kook M."/>
            <person name="Yi T.H."/>
        </authorList>
    </citation>
    <scope>NUCLEOTIDE SEQUENCE [LARGE SCALE GENOMIC DNA]</scope>
    <source>
        <strain evidence="20 21">LMG 26582</strain>
    </source>
</reference>
<dbReference type="Proteomes" id="UP001367771">
    <property type="component" value="Unassembled WGS sequence"/>
</dbReference>
<dbReference type="EC" id="2.7.7.41" evidence="6 18"/>
<comment type="pathway">
    <text evidence="4">Lipid metabolism.</text>
</comment>
<gene>
    <name evidence="20" type="ORF">V8201_07730</name>
</gene>
<evidence type="ECO:0000256" key="9">
    <source>
        <dbReference type="ARBA" id="ARBA00022516"/>
    </source>
</evidence>
<evidence type="ECO:0000256" key="3">
    <source>
        <dbReference type="ARBA" id="ARBA00005119"/>
    </source>
</evidence>
<keyword evidence="14" id="KW-0443">Lipid metabolism</keyword>
<evidence type="ECO:0000256" key="17">
    <source>
        <dbReference type="ARBA" id="ARBA00023264"/>
    </source>
</evidence>
<feature type="transmembrane region" description="Helical" evidence="19">
    <location>
        <begin position="109"/>
        <end position="126"/>
    </location>
</feature>
<proteinExistence type="inferred from homology"/>
<keyword evidence="11 18" id="KW-0812">Transmembrane</keyword>
<feature type="transmembrane region" description="Helical" evidence="19">
    <location>
        <begin position="69"/>
        <end position="102"/>
    </location>
</feature>
<keyword evidence="21" id="KW-1185">Reference proteome</keyword>
<evidence type="ECO:0000313" key="21">
    <source>
        <dbReference type="Proteomes" id="UP001367771"/>
    </source>
</evidence>
<evidence type="ECO:0000256" key="19">
    <source>
        <dbReference type="SAM" id="Phobius"/>
    </source>
</evidence>
<evidence type="ECO:0000256" key="2">
    <source>
        <dbReference type="ARBA" id="ARBA00004651"/>
    </source>
</evidence>
<accession>A0ABU8H1X2</accession>
<evidence type="ECO:0000256" key="11">
    <source>
        <dbReference type="ARBA" id="ARBA00022692"/>
    </source>
</evidence>
<evidence type="ECO:0000256" key="13">
    <source>
        <dbReference type="ARBA" id="ARBA00022989"/>
    </source>
</evidence>
<keyword evidence="12 18" id="KW-0548">Nucleotidyltransferase</keyword>
<keyword evidence="8" id="KW-1003">Cell membrane</keyword>
<evidence type="ECO:0000256" key="7">
    <source>
        <dbReference type="ARBA" id="ARBA00019373"/>
    </source>
</evidence>
<feature type="transmembrane region" description="Helical" evidence="19">
    <location>
        <begin position="172"/>
        <end position="193"/>
    </location>
</feature>
<evidence type="ECO:0000256" key="5">
    <source>
        <dbReference type="ARBA" id="ARBA00010185"/>
    </source>
</evidence>
<evidence type="ECO:0000256" key="1">
    <source>
        <dbReference type="ARBA" id="ARBA00001698"/>
    </source>
</evidence>
<dbReference type="PANTHER" id="PTHR46382:SF1">
    <property type="entry name" value="PHOSPHATIDATE CYTIDYLYLTRANSFERASE"/>
    <property type="match status" value="1"/>
</dbReference>
<evidence type="ECO:0000256" key="14">
    <source>
        <dbReference type="ARBA" id="ARBA00023098"/>
    </source>
</evidence>
<evidence type="ECO:0000256" key="15">
    <source>
        <dbReference type="ARBA" id="ARBA00023136"/>
    </source>
</evidence>
<dbReference type="RefSeq" id="WP_271300696.1">
    <property type="nucleotide sequence ID" value="NZ_JBBBDM010000002.1"/>
</dbReference>
<evidence type="ECO:0000256" key="8">
    <source>
        <dbReference type="ARBA" id="ARBA00022475"/>
    </source>
</evidence>
<comment type="similarity">
    <text evidence="5 18">Belongs to the CDS family.</text>
</comment>
<evidence type="ECO:0000313" key="20">
    <source>
        <dbReference type="EMBL" id="MEI5686968.1"/>
    </source>
</evidence>
<comment type="pathway">
    <text evidence="3 18">Phospholipid metabolism; CDP-diacylglycerol biosynthesis; CDP-diacylglycerol from sn-glycerol 3-phosphate: step 3/3.</text>
</comment>
<keyword evidence="15 19" id="KW-0472">Membrane</keyword>
<feature type="transmembrane region" description="Helical" evidence="19">
    <location>
        <begin position="132"/>
        <end position="152"/>
    </location>
</feature>